<dbReference type="Pfam" id="PF08241">
    <property type="entry name" value="Methyltransf_11"/>
    <property type="match status" value="1"/>
</dbReference>
<dbReference type="InterPro" id="IPR029063">
    <property type="entry name" value="SAM-dependent_MTases_sf"/>
</dbReference>
<dbReference type="eggNOG" id="COG2226">
    <property type="taxonomic scope" value="Bacteria"/>
</dbReference>
<sequence>MSTLPAREGYRLWAPSYEAETVVSFLERRAVEALGVPTARRRLLDVGCGTGRRLHDADAATVVGVDVTPEMLAIAPAQLALAAGDVRALPLADASFDVVWCRLVVGHLRELDAAYAELARVCVPGGTVVVTDLAAEAAAAGHRRTFRDASGTVQELEHHVHAAHAHVEAASHAGLALAAHRRAVVDASVEPLYAAAGRLDRFAEQRGLPLVLALAFRRHAR</sequence>
<dbReference type="Proteomes" id="UP000019151">
    <property type="component" value="Chromosome"/>
</dbReference>
<dbReference type="CDD" id="cd02440">
    <property type="entry name" value="AdoMet_MTases"/>
    <property type="match status" value="1"/>
</dbReference>
<dbReference type="Gene3D" id="3.40.50.150">
    <property type="entry name" value="Vaccinia Virus protein VP39"/>
    <property type="match status" value="1"/>
</dbReference>
<dbReference type="AlphaFoldDB" id="W0RC67"/>
<evidence type="ECO:0000313" key="3">
    <source>
        <dbReference type="Proteomes" id="UP000019151"/>
    </source>
</evidence>
<gene>
    <name evidence="2" type="ORF">J421_0844</name>
</gene>
<organism evidence="2 3">
    <name type="scientific">Gemmatirosa kalamazoonensis</name>
    <dbReference type="NCBI Taxonomy" id="861299"/>
    <lineage>
        <taxon>Bacteria</taxon>
        <taxon>Pseudomonadati</taxon>
        <taxon>Gemmatimonadota</taxon>
        <taxon>Gemmatimonadia</taxon>
        <taxon>Gemmatimonadales</taxon>
        <taxon>Gemmatimonadaceae</taxon>
        <taxon>Gemmatirosa</taxon>
    </lineage>
</organism>
<evidence type="ECO:0000259" key="1">
    <source>
        <dbReference type="Pfam" id="PF08241"/>
    </source>
</evidence>
<dbReference type="HOGENOM" id="CLU_049749_5_2_0"/>
<protein>
    <submittedName>
        <fullName evidence="2">Methyltransferase type 11</fullName>
    </submittedName>
</protein>
<accession>W0RC67</accession>
<dbReference type="InterPro" id="IPR013216">
    <property type="entry name" value="Methyltransf_11"/>
</dbReference>
<proteinExistence type="predicted"/>
<dbReference type="PANTHER" id="PTHR43591">
    <property type="entry name" value="METHYLTRANSFERASE"/>
    <property type="match status" value="1"/>
</dbReference>
<keyword evidence="2" id="KW-0489">Methyltransferase</keyword>
<keyword evidence="3" id="KW-1185">Reference proteome</keyword>
<dbReference type="EMBL" id="CP007128">
    <property type="protein sequence ID" value="AHG88381.1"/>
    <property type="molecule type" value="Genomic_DNA"/>
</dbReference>
<reference evidence="2 3" key="1">
    <citation type="journal article" date="2014" name="Genome Announc.">
        <title>Genome Sequence and Methylome of Soil Bacterium Gemmatirosa kalamazoonensis KBS708T, a Member of the Rarely Cultivated Gemmatimonadetes Phylum.</title>
        <authorList>
            <person name="Debruyn J.M."/>
            <person name="Radosevich M."/>
            <person name="Wommack K.E."/>
            <person name="Polson S.W."/>
            <person name="Hauser L.J."/>
            <person name="Fawaz M.N."/>
            <person name="Korlach J."/>
            <person name="Tsai Y.C."/>
        </authorList>
    </citation>
    <scope>NUCLEOTIDE SEQUENCE [LARGE SCALE GENOMIC DNA]</scope>
    <source>
        <strain evidence="2 3">KBS708</strain>
    </source>
</reference>
<dbReference type="OrthoDB" id="5517736at2"/>
<dbReference type="InParanoid" id="W0RC67"/>
<feature type="domain" description="Methyltransferase type 11" evidence="1">
    <location>
        <begin position="44"/>
        <end position="130"/>
    </location>
</feature>
<dbReference type="PANTHER" id="PTHR43591:SF24">
    <property type="entry name" value="2-METHOXY-6-POLYPRENYL-1,4-BENZOQUINOL METHYLASE, MITOCHONDRIAL"/>
    <property type="match status" value="1"/>
</dbReference>
<dbReference type="GO" id="GO:0008757">
    <property type="term" value="F:S-adenosylmethionine-dependent methyltransferase activity"/>
    <property type="evidence" value="ECO:0007669"/>
    <property type="project" value="InterPro"/>
</dbReference>
<dbReference type="STRING" id="861299.J421_0844"/>
<name>W0RC67_9BACT</name>
<dbReference type="SUPFAM" id="SSF53335">
    <property type="entry name" value="S-adenosyl-L-methionine-dependent methyltransferases"/>
    <property type="match status" value="1"/>
</dbReference>
<dbReference type="GO" id="GO:0032259">
    <property type="term" value="P:methylation"/>
    <property type="evidence" value="ECO:0007669"/>
    <property type="project" value="UniProtKB-KW"/>
</dbReference>
<dbReference type="KEGG" id="gba:J421_0844"/>
<evidence type="ECO:0000313" key="2">
    <source>
        <dbReference type="EMBL" id="AHG88381.1"/>
    </source>
</evidence>
<keyword evidence="2" id="KW-0808">Transferase</keyword>
<dbReference type="RefSeq" id="WP_025409921.1">
    <property type="nucleotide sequence ID" value="NZ_CP007128.1"/>
</dbReference>